<keyword evidence="3" id="KW-1185">Reference proteome</keyword>
<name>F2L162_THEU7</name>
<dbReference type="AlphaFoldDB" id="F2L162"/>
<dbReference type="InterPro" id="IPR036052">
    <property type="entry name" value="TrpB-like_PALP_sf"/>
</dbReference>
<dbReference type="STRING" id="999630.TUZN_1322"/>
<dbReference type="InterPro" id="IPR036390">
    <property type="entry name" value="WH_DNA-bd_sf"/>
</dbReference>
<evidence type="ECO:0000313" key="2">
    <source>
        <dbReference type="EMBL" id="AEA12798.1"/>
    </source>
</evidence>
<dbReference type="SUPFAM" id="SSF46785">
    <property type="entry name" value="Winged helix' DNA-binding domain"/>
    <property type="match status" value="1"/>
</dbReference>
<accession>F2L162</accession>
<protein>
    <submittedName>
        <fullName evidence="2">Pyridoxal-5'-phosphate-dependent protein beta subunit</fullName>
    </submittedName>
</protein>
<dbReference type="InterPro" id="IPR036388">
    <property type="entry name" value="WH-like_DNA-bd_sf"/>
</dbReference>
<proteinExistence type="predicted"/>
<dbReference type="KEGG" id="tuz:TUZN_1322"/>
<dbReference type="SUPFAM" id="SSF53686">
    <property type="entry name" value="Tryptophan synthase beta subunit-like PLP-dependent enzymes"/>
    <property type="match status" value="1"/>
</dbReference>
<dbReference type="HOGENOM" id="CLU_028142_4_0_2"/>
<reference key="2">
    <citation type="submission" date="2011-03" db="EMBL/GenBank/DDBJ databases">
        <title>Complete genome sequence of the thermoacidophilic crenarchaeon Thermoproteus uzoniensis 768-20.</title>
        <authorList>
            <person name="Mardanov A.V."/>
            <person name="Gumerov V.M."/>
            <person name="Beletsky A.V."/>
            <person name="Prokofeva M.I."/>
            <person name="Bonch-Osmolovskaya E.A."/>
            <person name="Ravin N.V."/>
            <person name="Skryabin K.G."/>
        </authorList>
    </citation>
    <scope>NUCLEOTIDE SEQUENCE</scope>
    <source>
        <strain>768-20</strain>
    </source>
</reference>
<dbReference type="EMBL" id="CP002590">
    <property type="protein sequence ID" value="AEA12798.1"/>
    <property type="molecule type" value="Genomic_DNA"/>
</dbReference>
<evidence type="ECO:0000259" key="1">
    <source>
        <dbReference type="Pfam" id="PF00291"/>
    </source>
</evidence>
<dbReference type="OrthoDB" id="6371at2157"/>
<evidence type="ECO:0000313" key="3">
    <source>
        <dbReference type="Proteomes" id="UP000008138"/>
    </source>
</evidence>
<dbReference type="Proteomes" id="UP000008138">
    <property type="component" value="Chromosome"/>
</dbReference>
<dbReference type="Gene3D" id="1.10.10.10">
    <property type="entry name" value="Winged helix-like DNA-binding domain superfamily/Winged helix DNA-binding domain"/>
    <property type="match status" value="1"/>
</dbReference>
<dbReference type="GeneID" id="10360849"/>
<organism evidence="2 3">
    <name type="scientific">Thermoproteus uzoniensis (strain 768-20)</name>
    <dbReference type="NCBI Taxonomy" id="999630"/>
    <lineage>
        <taxon>Archaea</taxon>
        <taxon>Thermoproteota</taxon>
        <taxon>Thermoprotei</taxon>
        <taxon>Thermoproteales</taxon>
        <taxon>Thermoproteaceae</taxon>
        <taxon>Thermoproteus</taxon>
    </lineage>
</organism>
<dbReference type="InterPro" id="IPR001926">
    <property type="entry name" value="TrpB-like_PALP"/>
</dbReference>
<gene>
    <name evidence="2" type="ordered locus">TUZN_1322</name>
</gene>
<dbReference type="Pfam" id="PF00291">
    <property type="entry name" value="PALP"/>
    <property type="match status" value="1"/>
</dbReference>
<dbReference type="Gene3D" id="3.40.50.1100">
    <property type="match status" value="3"/>
</dbReference>
<feature type="domain" description="Tryptophan synthase beta chain-like PALP" evidence="1">
    <location>
        <begin position="161"/>
        <end position="281"/>
    </location>
</feature>
<dbReference type="eggNOG" id="arCOG01434">
    <property type="taxonomic scope" value="Archaea"/>
</dbReference>
<dbReference type="RefSeq" id="WP_013680134.1">
    <property type="nucleotide sequence ID" value="NC_015315.1"/>
</dbReference>
<sequence length="373" mass="40346">MEARLRCPRCGYKAASGARCPNCGFPLVLEPPGRLKIDRTEPSMWRYSSAIGVAKGVSLGEGMTPLRKVGGILVKDESRNPTGSFMDRGSAVLASVFSGDKASLPFLEDFTVSAATYLSAKGVSVEVHMDPAEAAYADFISLAVLPSVTIRFGKAGPFDVEYGDPYFLAGVKTIAYEIFESARRVDSVAVPLERGLLALAVYMGFRELEQWGLAEAPRLVLAAHKGAPLSEIAQWLREKGARVAEVDPAEAVEAAVYLARRGVYARPLSAMAYAVASSEKGAVAVVTGTGLRRPGLAGRRRGGELQRRILEILSGREMTAYQIWEALGGAASLRGVYKALSTLASRKFVTYSYRALGRRKIKVFRISRISERK</sequence>
<dbReference type="eggNOG" id="arCOG00001">
    <property type="taxonomic scope" value="Archaea"/>
</dbReference>
<reference evidence="2 3" key="1">
    <citation type="journal article" date="2011" name="J. Bacteriol.">
        <title>Complete genome sequence of the thermoacidophilic crenarchaeon Thermoproteus uzoniensis 768-20.</title>
        <authorList>
            <person name="Mardanov A.V."/>
            <person name="Gumerov V.M."/>
            <person name="Beletsky A.V."/>
            <person name="Prokofeva M.I."/>
            <person name="Bonch-Osmolovskaya E.A."/>
            <person name="Ravin N.V."/>
            <person name="Skryabin K.G."/>
        </authorList>
    </citation>
    <scope>NUCLEOTIDE SEQUENCE [LARGE SCALE GENOMIC DNA]</scope>
    <source>
        <strain evidence="2 3">768-20</strain>
    </source>
</reference>